<reference evidence="2" key="1">
    <citation type="journal article" date="2019" name="Sci. Rep.">
        <title>Draft genome of Tanacetum cinerariifolium, the natural source of mosquito coil.</title>
        <authorList>
            <person name="Yamashiro T."/>
            <person name="Shiraishi A."/>
            <person name="Satake H."/>
            <person name="Nakayama K."/>
        </authorList>
    </citation>
    <scope>NUCLEOTIDE SEQUENCE</scope>
</reference>
<feature type="region of interest" description="Disordered" evidence="1">
    <location>
        <begin position="86"/>
        <end position="117"/>
    </location>
</feature>
<sequence length="117" mass="13854">MFDRYKTEKKMEKIFKENKFRMNGHEYDITALDTAVRKNISDHSEMKKFVLGLSRQFNELKEHNCWAERLSRWEAWVRGRIPAQDAAMAAREDGGDDITTPRDSQPFKPRGYPRDSQ</sequence>
<proteinExistence type="predicted"/>
<comment type="caution">
    <text evidence="2">The sequence shown here is derived from an EMBL/GenBank/DDBJ whole genome shotgun (WGS) entry which is preliminary data.</text>
</comment>
<name>A0A699REE8_TANCI</name>
<dbReference type="EMBL" id="BKCJ011107207">
    <property type="protein sequence ID" value="GFC86822.1"/>
    <property type="molecule type" value="Genomic_DNA"/>
</dbReference>
<dbReference type="AlphaFoldDB" id="A0A699REE8"/>
<dbReference type="EMBL" id="BKCJ011089501">
    <property type="protein sequence ID" value="GFC83447.1"/>
    <property type="molecule type" value="Genomic_DNA"/>
</dbReference>
<accession>A0A699REE8</accession>
<organism evidence="2">
    <name type="scientific">Tanacetum cinerariifolium</name>
    <name type="common">Dalmatian daisy</name>
    <name type="synonym">Chrysanthemum cinerariifolium</name>
    <dbReference type="NCBI Taxonomy" id="118510"/>
    <lineage>
        <taxon>Eukaryota</taxon>
        <taxon>Viridiplantae</taxon>
        <taxon>Streptophyta</taxon>
        <taxon>Embryophyta</taxon>
        <taxon>Tracheophyta</taxon>
        <taxon>Spermatophyta</taxon>
        <taxon>Magnoliopsida</taxon>
        <taxon>eudicotyledons</taxon>
        <taxon>Gunneridae</taxon>
        <taxon>Pentapetalae</taxon>
        <taxon>asterids</taxon>
        <taxon>campanulids</taxon>
        <taxon>Asterales</taxon>
        <taxon>Asteraceae</taxon>
        <taxon>Asteroideae</taxon>
        <taxon>Anthemideae</taxon>
        <taxon>Anthemidinae</taxon>
        <taxon>Tanacetum</taxon>
    </lineage>
</organism>
<evidence type="ECO:0000256" key="1">
    <source>
        <dbReference type="SAM" id="MobiDB-lite"/>
    </source>
</evidence>
<gene>
    <name evidence="2" type="ORF">Tci_855417</name>
    <name evidence="3" type="ORF">Tci_858792</name>
</gene>
<evidence type="ECO:0000313" key="2">
    <source>
        <dbReference type="EMBL" id="GFC83447.1"/>
    </source>
</evidence>
<protein>
    <submittedName>
        <fullName evidence="2">Uncharacterized protein</fullName>
    </submittedName>
</protein>
<evidence type="ECO:0000313" key="3">
    <source>
        <dbReference type="EMBL" id="GFC86822.1"/>
    </source>
</evidence>